<comment type="caution">
    <text evidence="1">The sequence shown here is derived from an EMBL/GenBank/DDBJ whole genome shotgun (WGS) entry which is preliminary data.</text>
</comment>
<name>A0ACA9NSC6_9GLOM</name>
<protein>
    <submittedName>
        <fullName evidence="1">8147_t:CDS:1</fullName>
    </submittedName>
</protein>
<dbReference type="Proteomes" id="UP000789366">
    <property type="component" value="Unassembled WGS sequence"/>
</dbReference>
<accession>A0ACA9NSC6</accession>
<proteinExistence type="predicted"/>
<gene>
    <name evidence="1" type="ORF">SPELUC_LOCUS9846</name>
</gene>
<dbReference type="EMBL" id="CAJVPW010017083">
    <property type="protein sequence ID" value="CAG8674688.1"/>
    <property type="molecule type" value="Genomic_DNA"/>
</dbReference>
<feature type="non-terminal residue" evidence="1">
    <location>
        <position position="1"/>
    </location>
</feature>
<sequence length="472" mass="53003">GGHAGIEASLISTQLGHKVVLITLDKNKIGAMNCNPSVGGVAKGIVVREIDALGGKMGQAADATALQFKLLNTSNGPAVQALRVQSDKIAYSRYMQKAVDQQKNLTIIEGAVKNLLIEENKVRGVELNNGEIILAKVIILTTGTYLQPITYQGKESKIEGPDGEKKVVNNISQQLQTLGFKLKRFKTGTSPRILTNTIDFSEKQLPCYLLHTSEKTHQIIRENSHLSPIFYKPDIGTGPRYCPSIEDKVYRFADKEKHQIFLEPESRELDTTYIQGYAIEYDVIDSTQLKPSLESKLVDDLFTAGQINGTTGYEEAAAQGLMAGINASRKIKKQEPLILRRDQAYIGVLIDDLVNKEITDPYRLLTSRAEYRLLLRHDNAYAQEQRELEINIKYEKQIANQLQEIKELSKYETRKIPVHIDYYQIDNLAKEAREKLTKIKPISLGQALRIGGVNPTDIQMLNCYLNKNYPRD</sequence>
<keyword evidence="2" id="KW-1185">Reference proteome</keyword>
<reference evidence="1" key="1">
    <citation type="submission" date="2021-06" db="EMBL/GenBank/DDBJ databases">
        <authorList>
            <person name="Kallberg Y."/>
            <person name="Tangrot J."/>
            <person name="Rosling A."/>
        </authorList>
    </citation>
    <scope>NUCLEOTIDE SEQUENCE</scope>
    <source>
        <strain evidence="1">28 12/20/2015</strain>
    </source>
</reference>
<evidence type="ECO:0000313" key="2">
    <source>
        <dbReference type="Proteomes" id="UP000789366"/>
    </source>
</evidence>
<organism evidence="1 2">
    <name type="scientific">Cetraspora pellucida</name>
    <dbReference type="NCBI Taxonomy" id="1433469"/>
    <lineage>
        <taxon>Eukaryota</taxon>
        <taxon>Fungi</taxon>
        <taxon>Fungi incertae sedis</taxon>
        <taxon>Mucoromycota</taxon>
        <taxon>Glomeromycotina</taxon>
        <taxon>Glomeromycetes</taxon>
        <taxon>Diversisporales</taxon>
        <taxon>Gigasporaceae</taxon>
        <taxon>Cetraspora</taxon>
    </lineage>
</organism>
<evidence type="ECO:0000313" key="1">
    <source>
        <dbReference type="EMBL" id="CAG8674688.1"/>
    </source>
</evidence>